<keyword evidence="3" id="KW-1185">Reference proteome</keyword>
<accession>A0ABU5CXE8</accession>
<gene>
    <name evidence="2" type="ORF">RWD45_20850</name>
</gene>
<evidence type="ECO:0000313" key="2">
    <source>
        <dbReference type="EMBL" id="MDY0410534.1"/>
    </source>
</evidence>
<dbReference type="Proteomes" id="UP001275315">
    <property type="component" value="Unassembled WGS sequence"/>
</dbReference>
<dbReference type="Gene3D" id="3.40.50.300">
    <property type="entry name" value="P-loop containing nucleotide triphosphate hydrolases"/>
    <property type="match status" value="1"/>
</dbReference>
<protein>
    <submittedName>
        <fullName evidence="2">AAA family ATPase</fullName>
    </submittedName>
</protein>
<dbReference type="Pfam" id="PF13476">
    <property type="entry name" value="AAA_23"/>
    <property type="match status" value="1"/>
</dbReference>
<comment type="caution">
    <text evidence="2">The sequence shown here is derived from an EMBL/GenBank/DDBJ whole genome shotgun (WGS) entry which is preliminary data.</text>
</comment>
<evidence type="ECO:0000313" key="3">
    <source>
        <dbReference type="Proteomes" id="UP001275315"/>
    </source>
</evidence>
<proteinExistence type="predicted"/>
<evidence type="ECO:0000259" key="1">
    <source>
        <dbReference type="Pfam" id="PF13476"/>
    </source>
</evidence>
<feature type="domain" description="Rad50/SbcC-type AAA" evidence="1">
    <location>
        <begin position="22"/>
        <end position="97"/>
    </location>
</feature>
<dbReference type="InterPro" id="IPR038729">
    <property type="entry name" value="Rad50/SbcC_AAA"/>
</dbReference>
<dbReference type="InterPro" id="IPR027417">
    <property type="entry name" value="P-loop_NTPase"/>
</dbReference>
<dbReference type="RefSeq" id="WP_320381419.1">
    <property type="nucleotide sequence ID" value="NZ_JAWDIQ010000003.1"/>
</dbReference>
<dbReference type="EMBL" id="JAWDIQ010000003">
    <property type="protein sequence ID" value="MDY0410534.1"/>
    <property type="molecule type" value="Genomic_DNA"/>
</dbReference>
<sequence length="110" mass="12715">MILDELYIFSPDNNEIFKKYVFNKNGVNIILGEKRHANDETNGVGKSTMIDCISFLLGKSIPKYYQDNGDILNKNIYIALKIRTKDTTHFLSRSFNNPRHGFLLENTNKL</sequence>
<dbReference type="SUPFAM" id="SSF52540">
    <property type="entry name" value="P-loop containing nucleoside triphosphate hydrolases"/>
    <property type="match status" value="1"/>
</dbReference>
<name>A0ABU5CXE8_9BACI</name>
<organism evidence="2 3">
    <name type="scientific">Paracerasibacillus soli</name>
    <dbReference type="NCBI Taxonomy" id="480284"/>
    <lineage>
        <taxon>Bacteria</taxon>
        <taxon>Bacillati</taxon>
        <taxon>Bacillota</taxon>
        <taxon>Bacilli</taxon>
        <taxon>Bacillales</taxon>
        <taxon>Bacillaceae</taxon>
        <taxon>Paracerasibacillus</taxon>
    </lineage>
</organism>
<reference evidence="2 3" key="1">
    <citation type="submission" date="2023-10" db="EMBL/GenBank/DDBJ databases">
        <title>Virgibacillus soli CC-YMP-6 genome.</title>
        <authorList>
            <person name="Miliotis G."/>
            <person name="Sengupta P."/>
            <person name="Hameed A."/>
            <person name="Chuvochina M."/>
            <person name="Mcdonagh F."/>
            <person name="Simpson A.C."/>
            <person name="Singh N.K."/>
            <person name="Rekha P.D."/>
            <person name="Raman K."/>
            <person name="Hugenholtz P."/>
            <person name="Venkateswaran K."/>
        </authorList>
    </citation>
    <scope>NUCLEOTIDE SEQUENCE [LARGE SCALE GENOMIC DNA]</scope>
    <source>
        <strain evidence="2 3">CC-YMP-6</strain>
    </source>
</reference>